<keyword evidence="6" id="KW-0406">Ion transport</keyword>
<keyword evidence="4" id="KW-0138">CF(0)</keyword>
<dbReference type="AlphaFoldDB" id="A0A6A6VKZ6"/>
<keyword evidence="8" id="KW-0472">Membrane</keyword>
<sequence length="203" mass="21671">MSFAASRAVLRRTTFAVRRAGIRNASSTSDATAAAKEKAAQAQSKASEGLTKVSSSAGSALSKAGSMASGAMNTLANAGGRTGRLVGRIQSMIPVGIYYSKVALEVSKYVIRERKMSPPDVATFQKYFQNMFNQLRAGKLFQQAESASAQPTSLLQRVRNLSTAQWASAGVVVAEVIGMFSLGEMIGRRKVVGYHMYGEEAHH</sequence>
<keyword evidence="7" id="KW-0496">Mitochondrion</keyword>
<evidence type="ECO:0000256" key="9">
    <source>
        <dbReference type="ARBA" id="ARBA00023310"/>
    </source>
</evidence>
<evidence type="ECO:0000256" key="6">
    <source>
        <dbReference type="ARBA" id="ARBA00023065"/>
    </source>
</evidence>
<dbReference type="PANTHER" id="PTHR12386">
    <property type="entry name" value="ATP SYNTHASE SUBUNIT"/>
    <property type="match status" value="1"/>
</dbReference>
<evidence type="ECO:0000256" key="8">
    <source>
        <dbReference type="ARBA" id="ARBA00023136"/>
    </source>
</evidence>
<dbReference type="InterPro" id="IPR006808">
    <property type="entry name" value="ATP_synth_F0_gsu_mt"/>
</dbReference>
<keyword evidence="5" id="KW-0375">Hydrogen ion transport</keyword>
<name>A0A6A6VKZ6_9PLEO</name>
<evidence type="ECO:0000256" key="4">
    <source>
        <dbReference type="ARBA" id="ARBA00022547"/>
    </source>
</evidence>
<comment type="similarity">
    <text evidence="2">Belongs to the ATPase g subunit family.</text>
</comment>
<proteinExistence type="inferred from homology"/>
<evidence type="ECO:0000256" key="1">
    <source>
        <dbReference type="ARBA" id="ARBA00004325"/>
    </source>
</evidence>
<dbReference type="GO" id="GO:0045259">
    <property type="term" value="C:proton-transporting ATP synthase complex"/>
    <property type="evidence" value="ECO:0007669"/>
    <property type="project" value="UniProtKB-KW"/>
</dbReference>
<keyword evidence="3" id="KW-0813">Transport</keyword>
<feature type="region of interest" description="Disordered" evidence="10">
    <location>
        <begin position="26"/>
        <end position="48"/>
    </location>
</feature>
<evidence type="ECO:0000256" key="10">
    <source>
        <dbReference type="SAM" id="MobiDB-lite"/>
    </source>
</evidence>
<dbReference type="GO" id="GO:0031966">
    <property type="term" value="C:mitochondrial membrane"/>
    <property type="evidence" value="ECO:0007669"/>
    <property type="project" value="UniProtKB-SubCell"/>
</dbReference>
<keyword evidence="12" id="KW-1185">Reference proteome</keyword>
<gene>
    <name evidence="11" type="ORF">M011DRAFT_464020</name>
</gene>
<dbReference type="GO" id="GO:0015986">
    <property type="term" value="P:proton motive force-driven ATP synthesis"/>
    <property type="evidence" value="ECO:0007669"/>
    <property type="project" value="InterPro"/>
</dbReference>
<evidence type="ECO:0000256" key="3">
    <source>
        <dbReference type="ARBA" id="ARBA00022448"/>
    </source>
</evidence>
<keyword evidence="9" id="KW-0066">ATP synthesis</keyword>
<evidence type="ECO:0000256" key="7">
    <source>
        <dbReference type="ARBA" id="ARBA00023128"/>
    </source>
</evidence>
<evidence type="ECO:0000256" key="2">
    <source>
        <dbReference type="ARBA" id="ARBA00005699"/>
    </source>
</evidence>
<evidence type="ECO:0000313" key="12">
    <source>
        <dbReference type="Proteomes" id="UP000799440"/>
    </source>
</evidence>
<dbReference type="GO" id="GO:0015078">
    <property type="term" value="F:proton transmembrane transporter activity"/>
    <property type="evidence" value="ECO:0007669"/>
    <property type="project" value="InterPro"/>
</dbReference>
<protein>
    <submittedName>
        <fullName evidence="11">Mitochondrial F1F0-ATP synthase-like protein g subunit</fullName>
    </submittedName>
</protein>
<organism evidence="11 12">
    <name type="scientific">Sporormia fimetaria CBS 119925</name>
    <dbReference type="NCBI Taxonomy" id="1340428"/>
    <lineage>
        <taxon>Eukaryota</taxon>
        <taxon>Fungi</taxon>
        <taxon>Dikarya</taxon>
        <taxon>Ascomycota</taxon>
        <taxon>Pezizomycotina</taxon>
        <taxon>Dothideomycetes</taxon>
        <taxon>Pleosporomycetidae</taxon>
        <taxon>Pleosporales</taxon>
        <taxon>Sporormiaceae</taxon>
        <taxon>Sporormia</taxon>
    </lineage>
</organism>
<dbReference type="EMBL" id="MU006562">
    <property type="protein sequence ID" value="KAF2751292.1"/>
    <property type="molecule type" value="Genomic_DNA"/>
</dbReference>
<dbReference type="Proteomes" id="UP000799440">
    <property type="component" value="Unassembled WGS sequence"/>
</dbReference>
<dbReference type="Pfam" id="PF04718">
    <property type="entry name" value="ATP-synt_G"/>
    <property type="match status" value="1"/>
</dbReference>
<reference evidence="11" key="1">
    <citation type="journal article" date="2020" name="Stud. Mycol.">
        <title>101 Dothideomycetes genomes: a test case for predicting lifestyles and emergence of pathogens.</title>
        <authorList>
            <person name="Haridas S."/>
            <person name="Albert R."/>
            <person name="Binder M."/>
            <person name="Bloem J."/>
            <person name="Labutti K."/>
            <person name="Salamov A."/>
            <person name="Andreopoulos B."/>
            <person name="Baker S."/>
            <person name="Barry K."/>
            <person name="Bills G."/>
            <person name="Bluhm B."/>
            <person name="Cannon C."/>
            <person name="Castanera R."/>
            <person name="Culley D."/>
            <person name="Daum C."/>
            <person name="Ezra D."/>
            <person name="Gonzalez J."/>
            <person name="Henrissat B."/>
            <person name="Kuo A."/>
            <person name="Liang C."/>
            <person name="Lipzen A."/>
            <person name="Lutzoni F."/>
            <person name="Magnuson J."/>
            <person name="Mondo S."/>
            <person name="Nolan M."/>
            <person name="Ohm R."/>
            <person name="Pangilinan J."/>
            <person name="Park H.-J."/>
            <person name="Ramirez L."/>
            <person name="Alfaro M."/>
            <person name="Sun H."/>
            <person name="Tritt A."/>
            <person name="Yoshinaga Y."/>
            <person name="Zwiers L.-H."/>
            <person name="Turgeon B."/>
            <person name="Goodwin S."/>
            <person name="Spatafora J."/>
            <person name="Crous P."/>
            <person name="Grigoriev I."/>
        </authorList>
    </citation>
    <scope>NUCLEOTIDE SEQUENCE</scope>
    <source>
        <strain evidence="11">CBS 119925</strain>
    </source>
</reference>
<evidence type="ECO:0000313" key="11">
    <source>
        <dbReference type="EMBL" id="KAF2751292.1"/>
    </source>
</evidence>
<evidence type="ECO:0000256" key="5">
    <source>
        <dbReference type="ARBA" id="ARBA00022781"/>
    </source>
</evidence>
<dbReference type="OrthoDB" id="437at2759"/>
<accession>A0A6A6VKZ6</accession>
<comment type="subcellular location">
    <subcellularLocation>
        <location evidence="1">Mitochondrion membrane</location>
    </subcellularLocation>
</comment>